<evidence type="ECO:0000313" key="7">
    <source>
        <dbReference type="EMBL" id="ADZ85041.1"/>
    </source>
</evidence>
<comment type="similarity">
    <text evidence="1">Belongs to the ABC transporter superfamily.</text>
</comment>
<dbReference type="InterPro" id="IPR003593">
    <property type="entry name" value="AAA+_ATPase"/>
</dbReference>
<dbReference type="EMBL" id="CP002582">
    <property type="protein sequence ID" value="ADZ85041.1"/>
    <property type="molecule type" value="Genomic_DNA"/>
</dbReference>
<dbReference type="Gene3D" id="3.40.50.300">
    <property type="entry name" value="P-loop containing nucleotide triphosphate hydrolases"/>
    <property type="match status" value="1"/>
</dbReference>
<organism evidence="7 8">
    <name type="scientific">Cellulosilyticum lentocellum (strain ATCC 49066 / DSM 5427 / NCIMB 11756 / RHM5)</name>
    <name type="common">Clostridium lentocellum</name>
    <dbReference type="NCBI Taxonomy" id="642492"/>
    <lineage>
        <taxon>Bacteria</taxon>
        <taxon>Bacillati</taxon>
        <taxon>Bacillota</taxon>
        <taxon>Clostridia</taxon>
        <taxon>Lachnospirales</taxon>
        <taxon>Cellulosilyticaceae</taxon>
        <taxon>Cellulosilyticum</taxon>
    </lineage>
</organism>
<sequence>MIEVTNLVKKYGKHTAVNNISFTVKEGEILGFLGPNGAGKSTTMNMLTGYLSSTSGTIKISGIDILENPIEAKKHIGYLPELPPLYVDMTVNDYLVFVAKLKKLPSKDLKTHINEVLERTELTHVQGRLIRNLSKGYKQRVGLASALIGSPDVLILDEPTVGLDPKQIIEMRNLIKELSEKHTIILSSHILPEISAICDSIMIINKGNMVALDTPENLKDLFSHNHLTTLRLRNTDEAFLSALRAIEGVTEVKELDSVEENTVELSLSSNRENDIREKIFEVCVTHHKPLLMMKSEDISLEDIFLKVTNQLNENSTTEDENAQDETSKGSMDEDTNPQEIGIKDMDSKDVNDSEENDTTHLVKEGAIDEDHTR</sequence>
<evidence type="ECO:0000313" key="8">
    <source>
        <dbReference type="Proteomes" id="UP000008467"/>
    </source>
</evidence>
<dbReference type="InterPro" id="IPR027417">
    <property type="entry name" value="P-loop_NTPase"/>
</dbReference>
<evidence type="ECO:0000256" key="2">
    <source>
        <dbReference type="ARBA" id="ARBA00022448"/>
    </source>
</evidence>
<keyword evidence="4" id="KW-0067">ATP-binding</keyword>
<keyword evidence="8" id="KW-1185">Reference proteome</keyword>
<dbReference type="STRING" id="642492.Clole_3351"/>
<protein>
    <submittedName>
        <fullName evidence="7">Sulfate-transporting ATPase</fullName>
        <ecNumber evidence="7">3.6.3.25</ecNumber>
    </submittedName>
</protein>
<dbReference type="CDD" id="cd03230">
    <property type="entry name" value="ABC_DR_subfamily_A"/>
    <property type="match status" value="1"/>
</dbReference>
<evidence type="ECO:0000256" key="3">
    <source>
        <dbReference type="ARBA" id="ARBA00022741"/>
    </source>
</evidence>
<feature type="compositionally biased region" description="Basic and acidic residues" evidence="5">
    <location>
        <begin position="341"/>
        <end position="373"/>
    </location>
</feature>
<dbReference type="AlphaFoldDB" id="F2JR60"/>
<dbReference type="eggNOG" id="COG1131">
    <property type="taxonomic scope" value="Bacteria"/>
</dbReference>
<dbReference type="SMART" id="SM00382">
    <property type="entry name" value="AAA"/>
    <property type="match status" value="1"/>
</dbReference>
<dbReference type="GO" id="GO:0005524">
    <property type="term" value="F:ATP binding"/>
    <property type="evidence" value="ECO:0007669"/>
    <property type="project" value="UniProtKB-KW"/>
</dbReference>
<dbReference type="EC" id="3.6.3.25" evidence="7"/>
<dbReference type="PROSITE" id="PS50893">
    <property type="entry name" value="ABC_TRANSPORTER_2"/>
    <property type="match status" value="1"/>
</dbReference>
<dbReference type="InterPro" id="IPR003439">
    <property type="entry name" value="ABC_transporter-like_ATP-bd"/>
</dbReference>
<evidence type="ECO:0000256" key="4">
    <source>
        <dbReference type="ARBA" id="ARBA00022840"/>
    </source>
</evidence>
<dbReference type="SUPFAM" id="SSF52540">
    <property type="entry name" value="P-loop containing nucleoside triphosphate hydrolases"/>
    <property type="match status" value="1"/>
</dbReference>
<evidence type="ECO:0000256" key="5">
    <source>
        <dbReference type="SAM" id="MobiDB-lite"/>
    </source>
</evidence>
<reference evidence="7 8" key="1">
    <citation type="journal article" date="2011" name="J. Bacteriol.">
        <title>Complete genome sequence of the cellulose-degrading bacterium Cellulosilyticum lentocellum.</title>
        <authorList>
            <consortium name="US DOE Joint Genome Institute"/>
            <person name="Miller D.A."/>
            <person name="Suen G."/>
            <person name="Bruce D."/>
            <person name="Copeland A."/>
            <person name="Cheng J.F."/>
            <person name="Detter C."/>
            <person name="Goodwin L.A."/>
            <person name="Han C.S."/>
            <person name="Hauser L.J."/>
            <person name="Land M.L."/>
            <person name="Lapidus A."/>
            <person name="Lucas S."/>
            <person name="Meincke L."/>
            <person name="Pitluck S."/>
            <person name="Tapia R."/>
            <person name="Teshima H."/>
            <person name="Woyke T."/>
            <person name="Fox B.G."/>
            <person name="Angert E.R."/>
            <person name="Currie C.R."/>
        </authorList>
    </citation>
    <scope>NUCLEOTIDE SEQUENCE [LARGE SCALE GENOMIC DNA]</scope>
    <source>
        <strain evidence="8">ATCC 49066 / DSM 5427 / NCIMB 11756 / RHM5</strain>
    </source>
</reference>
<keyword evidence="7" id="KW-0378">Hydrolase</keyword>
<dbReference type="Pfam" id="PF00005">
    <property type="entry name" value="ABC_tran"/>
    <property type="match status" value="1"/>
</dbReference>
<evidence type="ECO:0000259" key="6">
    <source>
        <dbReference type="PROSITE" id="PS50893"/>
    </source>
</evidence>
<dbReference type="RefSeq" id="WP_013658318.1">
    <property type="nucleotide sequence ID" value="NC_015275.1"/>
</dbReference>
<name>F2JR60_CELLD</name>
<proteinExistence type="inferred from homology"/>
<feature type="region of interest" description="Disordered" evidence="5">
    <location>
        <begin position="311"/>
        <end position="373"/>
    </location>
</feature>
<evidence type="ECO:0000256" key="1">
    <source>
        <dbReference type="ARBA" id="ARBA00005417"/>
    </source>
</evidence>
<dbReference type="PANTHER" id="PTHR43335:SF4">
    <property type="entry name" value="ABC TRANSPORTER, ATP-BINDING PROTEIN"/>
    <property type="match status" value="1"/>
</dbReference>
<keyword evidence="3" id="KW-0547">Nucleotide-binding</keyword>
<dbReference type="HOGENOM" id="CLU_000604_1_2_9"/>
<dbReference type="GO" id="GO:0016887">
    <property type="term" value="F:ATP hydrolysis activity"/>
    <property type="evidence" value="ECO:0007669"/>
    <property type="project" value="InterPro"/>
</dbReference>
<keyword evidence="2" id="KW-0813">Transport</keyword>
<gene>
    <name evidence="7" type="ordered locus">Clole_3351</name>
</gene>
<accession>F2JR60</accession>
<dbReference type="KEGG" id="cle:Clole_3351"/>
<feature type="domain" description="ABC transporter" evidence="6">
    <location>
        <begin position="2"/>
        <end position="231"/>
    </location>
</feature>
<dbReference type="PANTHER" id="PTHR43335">
    <property type="entry name" value="ABC TRANSPORTER, ATP-BINDING PROTEIN"/>
    <property type="match status" value="1"/>
</dbReference>
<dbReference type="Proteomes" id="UP000008467">
    <property type="component" value="Chromosome"/>
</dbReference>